<gene>
    <name evidence="2" type="ORF">DB88DRAFT_218833</name>
</gene>
<dbReference type="Gene3D" id="1.10.287.2900">
    <property type="match status" value="2"/>
</dbReference>
<dbReference type="Pfam" id="PF16860">
    <property type="entry name" value="CX9C"/>
    <property type="match status" value="1"/>
</dbReference>
<keyword evidence="3" id="KW-1185">Reference proteome</keyword>
<accession>A0AAD9FTB4</accession>
<comment type="caution">
    <text evidence="2">The sequence shown here is derived from an EMBL/GenBank/DDBJ whole genome shotgun (WGS) entry which is preliminary data.</text>
</comment>
<proteinExistence type="predicted"/>
<dbReference type="AlphaFoldDB" id="A0AAD9FTB4"/>
<evidence type="ECO:0000313" key="3">
    <source>
        <dbReference type="Proteomes" id="UP001182556"/>
    </source>
</evidence>
<organism evidence="2 3">
    <name type="scientific">Papiliotrema laurentii</name>
    <name type="common">Cryptococcus laurentii</name>
    <dbReference type="NCBI Taxonomy" id="5418"/>
    <lineage>
        <taxon>Eukaryota</taxon>
        <taxon>Fungi</taxon>
        <taxon>Dikarya</taxon>
        <taxon>Basidiomycota</taxon>
        <taxon>Agaricomycotina</taxon>
        <taxon>Tremellomycetes</taxon>
        <taxon>Tremellales</taxon>
        <taxon>Rhynchogastremaceae</taxon>
        <taxon>Papiliotrema</taxon>
    </lineage>
</organism>
<dbReference type="EMBL" id="JAODAN010000003">
    <property type="protein sequence ID" value="KAK1925921.1"/>
    <property type="molecule type" value="Genomic_DNA"/>
</dbReference>
<sequence>MDLSYNAECASQMARYQECVVKNATGDWSNICRPEGRALAQCADESVPHLAELKSACVDQIEKYRSCLDSNSLLADEQVAEKCGGLMSDLWKCSERAMAEIEARGATGQAASGSERLV</sequence>
<dbReference type="GO" id="GO:0045333">
    <property type="term" value="P:cellular respiration"/>
    <property type="evidence" value="ECO:0007669"/>
    <property type="project" value="TreeGrafter"/>
</dbReference>
<feature type="domain" description="IMS import disulfide relay-system CHCH-CHCH-like Cx9C" evidence="1">
    <location>
        <begin position="7"/>
        <end position="47"/>
    </location>
</feature>
<dbReference type="PANTHER" id="PTHR47106:SF1">
    <property type="entry name" value="COILED-COIL-HELIX-COILED-COIL-HELIX DOMAIN-CONTAINING PROTEIN 5"/>
    <property type="match status" value="1"/>
</dbReference>
<evidence type="ECO:0000259" key="1">
    <source>
        <dbReference type="Pfam" id="PF16860"/>
    </source>
</evidence>
<dbReference type="GO" id="GO:0005758">
    <property type="term" value="C:mitochondrial intermembrane space"/>
    <property type="evidence" value="ECO:0007669"/>
    <property type="project" value="TreeGrafter"/>
</dbReference>
<protein>
    <recommendedName>
        <fullName evidence="1">IMS import disulfide relay-system CHCH-CHCH-like Cx9C domain-containing protein</fullName>
    </recommendedName>
</protein>
<reference evidence="2" key="1">
    <citation type="submission" date="2023-02" db="EMBL/GenBank/DDBJ databases">
        <title>Identification and recombinant expression of a fungal hydrolase from Papiliotrema laurentii that hydrolyzes apple cutin and clears colloidal polyester polyurethane.</title>
        <authorList>
            <consortium name="DOE Joint Genome Institute"/>
            <person name="Roman V.A."/>
            <person name="Bojanowski C."/>
            <person name="Crable B.R."/>
            <person name="Wagner D.N."/>
            <person name="Hung C.S."/>
            <person name="Nadeau L.J."/>
            <person name="Schratz L."/>
            <person name="Haridas S."/>
            <person name="Pangilinan J."/>
            <person name="Lipzen A."/>
            <person name="Na H."/>
            <person name="Yan M."/>
            <person name="Ng V."/>
            <person name="Grigoriev I.V."/>
            <person name="Spatafora J.W."/>
            <person name="Barlow D."/>
            <person name="Biffinger J."/>
            <person name="Kelley-Loughnane N."/>
            <person name="Varaljay V.A."/>
            <person name="Crookes-Goodson W.J."/>
        </authorList>
    </citation>
    <scope>NUCLEOTIDE SEQUENCE</scope>
    <source>
        <strain evidence="2">5307AH</strain>
    </source>
</reference>
<evidence type="ECO:0000313" key="2">
    <source>
        <dbReference type="EMBL" id="KAK1925921.1"/>
    </source>
</evidence>
<dbReference type="InterPro" id="IPR052848">
    <property type="entry name" value="CHCH_domain-containing_protein"/>
</dbReference>
<dbReference type="PANTHER" id="PTHR47106">
    <property type="entry name" value="COILED-COIL-HELIX-COILED-COIL-HELIX DOMAIN-CONTAINING PROTEIN 5"/>
    <property type="match status" value="1"/>
</dbReference>
<dbReference type="Proteomes" id="UP001182556">
    <property type="component" value="Unassembled WGS sequence"/>
</dbReference>
<dbReference type="InterPro" id="IPR031731">
    <property type="entry name" value="CX9C"/>
</dbReference>
<name>A0AAD9FTB4_PAPLA</name>